<gene>
    <name evidence="1" type="ORF">K444DRAFT_628896</name>
</gene>
<sequence>MRCLSHEQEQLEAGINPQFATRPRCAPERATVDRELLWKLELCPIPWYMEKMRYKLIAEGHMVPPEVFTPLSGFIESILIFGLILSRSRSAQTSIDFDLPGGTYRDKWIHEGTCALPKWGASTELGTTPLLERDSIINVAMRGGYGPIAPPRVRLDIHSLIRTPSPL</sequence>
<name>A0A2J6TCW7_9HELO</name>
<dbReference type="RefSeq" id="XP_024737765.1">
    <property type="nucleotide sequence ID" value="XM_024882972.1"/>
</dbReference>
<reference evidence="1 2" key="1">
    <citation type="submission" date="2016-04" db="EMBL/GenBank/DDBJ databases">
        <title>A degradative enzymes factory behind the ericoid mycorrhizal symbiosis.</title>
        <authorList>
            <consortium name="DOE Joint Genome Institute"/>
            <person name="Martino E."/>
            <person name="Morin E."/>
            <person name="Grelet G."/>
            <person name="Kuo A."/>
            <person name="Kohler A."/>
            <person name="Daghino S."/>
            <person name="Barry K."/>
            <person name="Choi C."/>
            <person name="Cichocki N."/>
            <person name="Clum A."/>
            <person name="Copeland A."/>
            <person name="Hainaut M."/>
            <person name="Haridas S."/>
            <person name="Labutti K."/>
            <person name="Lindquist E."/>
            <person name="Lipzen A."/>
            <person name="Khouja H.-R."/>
            <person name="Murat C."/>
            <person name="Ohm R."/>
            <person name="Olson A."/>
            <person name="Spatafora J."/>
            <person name="Veneault-Fourrey C."/>
            <person name="Henrissat B."/>
            <person name="Grigoriev I."/>
            <person name="Martin F."/>
            <person name="Perotto S."/>
        </authorList>
    </citation>
    <scope>NUCLEOTIDE SEQUENCE [LARGE SCALE GENOMIC DNA]</scope>
    <source>
        <strain evidence="1 2">E</strain>
    </source>
</reference>
<dbReference type="Proteomes" id="UP000235371">
    <property type="component" value="Unassembled WGS sequence"/>
</dbReference>
<dbReference type="InParanoid" id="A0A2J6TCW7"/>
<dbReference type="AlphaFoldDB" id="A0A2J6TCW7"/>
<evidence type="ECO:0000313" key="2">
    <source>
        <dbReference type="Proteomes" id="UP000235371"/>
    </source>
</evidence>
<accession>A0A2J6TCW7</accession>
<keyword evidence="2" id="KW-1185">Reference proteome</keyword>
<protein>
    <submittedName>
        <fullName evidence="1">Uncharacterized protein</fullName>
    </submittedName>
</protein>
<evidence type="ECO:0000313" key="1">
    <source>
        <dbReference type="EMBL" id="PMD60861.1"/>
    </source>
</evidence>
<organism evidence="1 2">
    <name type="scientific">Hyaloscypha bicolor E</name>
    <dbReference type="NCBI Taxonomy" id="1095630"/>
    <lineage>
        <taxon>Eukaryota</taxon>
        <taxon>Fungi</taxon>
        <taxon>Dikarya</taxon>
        <taxon>Ascomycota</taxon>
        <taxon>Pezizomycotina</taxon>
        <taxon>Leotiomycetes</taxon>
        <taxon>Helotiales</taxon>
        <taxon>Hyaloscyphaceae</taxon>
        <taxon>Hyaloscypha</taxon>
        <taxon>Hyaloscypha bicolor</taxon>
    </lineage>
</organism>
<dbReference type="EMBL" id="KZ613787">
    <property type="protein sequence ID" value="PMD60861.1"/>
    <property type="molecule type" value="Genomic_DNA"/>
</dbReference>
<dbReference type="GeneID" id="36591049"/>
<proteinExistence type="predicted"/>